<evidence type="ECO:0000256" key="2">
    <source>
        <dbReference type="ARBA" id="ARBA00022448"/>
    </source>
</evidence>
<dbReference type="Proteomes" id="UP001597365">
    <property type="component" value="Unassembled WGS sequence"/>
</dbReference>
<dbReference type="RefSeq" id="WP_380902182.1">
    <property type="nucleotide sequence ID" value="NZ_JBHUFU010000011.1"/>
</dbReference>
<organism evidence="5 6">
    <name type="scientific">Streptomyces desertarenae</name>
    <dbReference type="NCBI Taxonomy" id="2666184"/>
    <lineage>
        <taxon>Bacteria</taxon>
        <taxon>Bacillati</taxon>
        <taxon>Actinomycetota</taxon>
        <taxon>Actinomycetes</taxon>
        <taxon>Kitasatosporales</taxon>
        <taxon>Streptomycetaceae</taxon>
        <taxon>Streptomyces</taxon>
    </lineage>
</organism>
<sequence>MRTSVRTTRARALRAGTALAAALALSLTAACGGGGGGGGESGGSGNNTAQEREPTVELPSLEGQKLQVAAVWTGPEQENFRRVLDEFEKRTGAEVGFVPTGDNVATFIGSKVEGGAPPDVAMLPQVGVLHQFAQKGWIKPLDEATRKQLDKNFSQGWRDLGAHEGTQYGVYFKAANKSLVWYNTTAFENAGVSEPKTWDEFLDVARTISDSGVPPVSVGGADGWTLTDWFENVYLSQAGPEKYDRLARHEIPWTDPSVKEALTTLGELFGAEELLAGGNSGALRTEFPKSVTQVFAEPDGPQAAMVYEGDFVAVNIADTESKVGENAKVFPFPAVGSDSPVVSGGDAAVALKDSEGAHALLTFLASTDAAAIWAERGGFISPNKELDTAVYPDDVQRDIAEALIAAGDDFRFDMSDQAPAAFGGTKGEGEWKALQDFLADPDDVEGAQKDLEAAAAKAYGD</sequence>
<comment type="similarity">
    <text evidence="1">Belongs to the bacterial solute-binding protein 1 family.</text>
</comment>
<dbReference type="EMBL" id="JBHUFU010000011">
    <property type="protein sequence ID" value="MFD1831855.1"/>
    <property type="molecule type" value="Genomic_DNA"/>
</dbReference>
<comment type="caution">
    <text evidence="5">The sequence shown here is derived from an EMBL/GenBank/DDBJ whole genome shotgun (WGS) entry which is preliminary data.</text>
</comment>
<feature type="chain" id="PRO_5046558551" evidence="4">
    <location>
        <begin position="21"/>
        <end position="461"/>
    </location>
</feature>
<evidence type="ECO:0000256" key="3">
    <source>
        <dbReference type="SAM" id="MobiDB-lite"/>
    </source>
</evidence>
<feature type="region of interest" description="Disordered" evidence="3">
    <location>
        <begin position="34"/>
        <end position="57"/>
    </location>
</feature>
<evidence type="ECO:0000256" key="1">
    <source>
        <dbReference type="ARBA" id="ARBA00008520"/>
    </source>
</evidence>
<dbReference type="Pfam" id="PF01547">
    <property type="entry name" value="SBP_bac_1"/>
    <property type="match status" value="1"/>
</dbReference>
<dbReference type="PROSITE" id="PS51257">
    <property type="entry name" value="PROKAR_LIPOPROTEIN"/>
    <property type="match status" value="1"/>
</dbReference>
<dbReference type="InterPro" id="IPR006059">
    <property type="entry name" value="SBP"/>
</dbReference>
<protein>
    <submittedName>
        <fullName evidence="5">ABC transporter substrate-binding protein</fullName>
    </submittedName>
</protein>
<evidence type="ECO:0000256" key="4">
    <source>
        <dbReference type="SAM" id="SignalP"/>
    </source>
</evidence>
<dbReference type="PANTHER" id="PTHR43649:SF29">
    <property type="entry name" value="OSMOPROTECTIVE COMPOUNDS-BINDING PROTEIN GGTB"/>
    <property type="match status" value="1"/>
</dbReference>
<dbReference type="SUPFAM" id="SSF53850">
    <property type="entry name" value="Periplasmic binding protein-like II"/>
    <property type="match status" value="1"/>
</dbReference>
<name>A0ABW4PNS1_9ACTN</name>
<reference evidence="6" key="1">
    <citation type="journal article" date="2019" name="Int. J. Syst. Evol. Microbiol.">
        <title>The Global Catalogue of Microorganisms (GCM) 10K type strain sequencing project: providing services to taxonomists for standard genome sequencing and annotation.</title>
        <authorList>
            <consortium name="The Broad Institute Genomics Platform"/>
            <consortium name="The Broad Institute Genome Sequencing Center for Infectious Disease"/>
            <person name="Wu L."/>
            <person name="Ma J."/>
        </authorList>
    </citation>
    <scope>NUCLEOTIDE SEQUENCE [LARGE SCALE GENOMIC DNA]</scope>
    <source>
        <strain evidence="6">CGMCC 4.7455</strain>
    </source>
</reference>
<feature type="signal peptide" evidence="4">
    <location>
        <begin position="1"/>
        <end position="20"/>
    </location>
</feature>
<gene>
    <name evidence="5" type="ORF">ACFSJS_19720</name>
</gene>
<proteinExistence type="inferred from homology"/>
<feature type="compositionally biased region" description="Gly residues" evidence="3">
    <location>
        <begin position="34"/>
        <end position="45"/>
    </location>
</feature>
<evidence type="ECO:0000313" key="5">
    <source>
        <dbReference type="EMBL" id="MFD1831855.1"/>
    </source>
</evidence>
<keyword evidence="6" id="KW-1185">Reference proteome</keyword>
<keyword evidence="4" id="KW-0732">Signal</keyword>
<dbReference type="PANTHER" id="PTHR43649">
    <property type="entry name" value="ARABINOSE-BINDING PROTEIN-RELATED"/>
    <property type="match status" value="1"/>
</dbReference>
<accession>A0ABW4PNS1</accession>
<keyword evidence="2" id="KW-0813">Transport</keyword>
<dbReference type="Gene3D" id="3.40.190.10">
    <property type="entry name" value="Periplasmic binding protein-like II"/>
    <property type="match status" value="2"/>
</dbReference>
<evidence type="ECO:0000313" key="6">
    <source>
        <dbReference type="Proteomes" id="UP001597365"/>
    </source>
</evidence>
<dbReference type="InterPro" id="IPR050490">
    <property type="entry name" value="Bact_solute-bd_prot1"/>
</dbReference>